<dbReference type="PANTHER" id="PTHR44757:SF2">
    <property type="entry name" value="BIOFILM ARCHITECTURE MAINTENANCE PROTEIN MBAA"/>
    <property type="match status" value="1"/>
</dbReference>
<dbReference type="SUPFAM" id="SSF55785">
    <property type="entry name" value="PYP-like sensor domain (PAS domain)"/>
    <property type="match status" value="2"/>
</dbReference>
<dbReference type="CDD" id="cd00130">
    <property type="entry name" value="PAS"/>
    <property type="match status" value="2"/>
</dbReference>
<dbReference type="Pfam" id="PF13426">
    <property type="entry name" value="PAS_9"/>
    <property type="match status" value="1"/>
</dbReference>
<feature type="domain" description="PAS" evidence="2">
    <location>
        <begin position="314"/>
        <end position="359"/>
    </location>
</feature>
<dbReference type="Pfam" id="PF08447">
    <property type="entry name" value="PAS_3"/>
    <property type="match status" value="1"/>
</dbReference>
<dbReference type="PANTHER" id="PTHR44757">
    <property type="entry name" value="DIGUANYLATE CYCLASE DGCP"/>
    <property type="match status" value="1"/>
</dbReference>
<name>A0ABU5DJ63_9BURK</name>
<dbReference type="InterPro" id="IPR052155">
    <property type="entry name" value="Biofilm_reg_signaling"/>
</dbReference>
<evidence type="ECO:0000259" key="2">
    <source>
        <dbReference type="PROSITE" id="PS50112"/>
    </source>
</evidence>
<dbReference type="SMART" id="SM00091">
    <property type="entry name" value="PAS"/>
    <property type="match status" value="2"/>
</dbReference>
<dbReference type="InterPro" id="IPR029787">
    <property type="entry name" value="Nucleotide_cyclase"/>
</dbReference>
<dbReference type="SUPFAM" id="SSF55073">
    <property type="entry name" value="Nucleotide cyclase"/>
    <property type="match status" value="1"/>
</dbReference>
<dbReference type="Gene3D" id="3.30.450.20">
    <property type="entry name" value="PAS domain"/>
    <property type="match status" value="4"/>
</dbReference>
<keyword evidence="4" id="KW-0808">Transferase</keyword>
<keyword evidence="5" id="KW-1185">Reference proteome</keyword>
<keyword evidence="1" id="KW-1133">Transmembrane helix</keyword>
<dbReference type="PROSITE" id="PS50112">
    <property type="entry name" value="PAS"/>
    <property type="match status" value="1"/>
</dbReference>
<dbReference type="NCBIfam" id="TIGR00254">
    <property type="entry name" value="GGDEF"/>
    <property type="match status" value="1"/>
</dbReference>
<dbReference type="CDD" id="cd01949">
    <property type="entry name" value="GGDEF"/>
    <property type="match status" value="1"/>
</dbReference>
<dbReference type="InterPro" id="IPR035965">
    <property type="entry name" value="PAS-like_dom_sf"/>
</dbReference>
<dbReference type="CDD" id="cd12914">
    <property type="entry name" value="PDC1_DGC_like"/>
    <property type="match status" value="1"/>
</dbReference>
<keyword evidence="4" id="KW-0548">Nucleotidyltransferase</keyword>
<evidence type="ECO:0000313" key="4">
    <source>
        <dbReference type="EMBL" id="MDY0745289.1"/>
    </source>
</evidence>
<dbReference type="InterPro" id="IPR000014">
    <property type="entry name" value="PAS"/>
</dbReference>
<evidence type="ECO:0000259" key="3">
    <source>
        <dbReference type="PROSITE" id="PS50887"/>
    </source>
</evidence>
<dbReference type="EC" id="2.7.7.65" evidence="4"/>
<dbReference type="EMBL" id="JAXCLA010000004">
    <property type="protein sequence ID" value="MDY0745289.1"/>
    <property type="molecule type" value="Genomic_DNA"/>
</dbReference>
<dbReference type="GO" id="GO:0052621">
    <property type="term" value="F:diguanylate cyclase activity"/>
    <property type="evidence" value="ECO:0007669"/>
    <property type="project" value="UniProtKB-EC"/>
</dbReference>
<sequence length="733" mass="80742">MTNLAVATLLAGLVWLVAETSHGAYMRQARDNAEDLAAIAQANVASELRRVESLMHAATDELEALHARGRLDDAEIARVLDARRRLLPGAEGLRMADAKGLVRWGNGLRAGAPVDVSDRSYFIQARTQSDDSMAAAGPFRSRVSGHWVIGLAQPMRLGGQFSGLLYASVQTDYFRQLFATYDVEGQDVVTLRMGDMQLIARHSPGSSAQPDIGSTLTSQTLKDELARNRERGTVVSKTAFDNVERTTAYRAVDGWPLIVFAGLDNERYFAPWRAQVRQVALLALFAWLLFASATVAVYRAARRENRSLRALSAEAQRMQSLLRVAGDGIHVMDSGGRLIGMSDSFAAMLGATREELLGRHISSWDAHQDETKVNAWLARLKDGDRQRVEVCHRHSDGHLIDVELQISVAQIGRELIIYASARDITERKRLLASLEASSARVERLMQEQSAMLDNDIVGMVKIKDRHATWHNRALASLFGYEARELEGAPTRLLYPDDASYERVGSEGYPLLNDGRHYRTQLQMRHKNGHLLWIDLSGVRLDGDVTLWTMADIGAVKDAQARAEHIAFHDALTGLPNRLLLADRLRQALATQSRTNTRLAVCYLDLDGFKRVNDECGHDAGDALLAEIGRRLARALRRDDTAARVGGDEFVVLLTLLDPAEDTEWRAVVERLIDSLQQPITLPGGKEVQVGASVGVALAPQHGTDRTVLLALADQAMLKAKRAGKGRMETASPG</sequence>
<dbReference type="CDD" id="cd12915">
    <property type="entry name" value="PDC2_DGC_like"/>
    <property type="match status" value="1"/>
</dbReference>
<proteinExistence type="predicted"/>
<gene>
    <name evidence="4" type="ORF">SNE35_12275</name>
</gene>
<dbReference type="InterPro" id="IPR043128">
    <property type="entry name" value="Rev_trsase/Diguanyl_cyclase"/>
</dbReference>
<evidence type="ECO:0000256" key="1">
    <source>
        <dbReference type="SAM" id="Phobius"/>
    </source>
</evidence>
<comment type="caution">
    <text evidence="4">The sequence shown here is derived from an EMBL/GenBank/DDBJ whole genome shotgun (WGS) entry which is preliminary data.</text>
</comment>
<dbReference type="PROSITE" id="PS50887">
    <property type="entry name" value="GGDEF"/>
    <property type="match status" value="1"/>
</dbReference>
<dbReference type="InterPro" id="IPR013655">
    <property type="entry name" value="PAS_fold_3"/>
</dbReference>
<reference evidence="4 5" key="1">
    <citation type="submission" date="2023-11" db="EMBL/GenBank/DDBJ databases">
        <title>Paucibacter sp. nov., isolated from fresh soil in Korea.</title>
        <authorList>
            <person name="Le N.T.T."/>
        </authorList>
    </citation>
    <scope>NUCLEOTIDE SEQUENCE [LARGE SCALE GENOMIC DNA]</scope>
    <source>
        <strain evidence="4 5">R3-3</strain>
    </source>
</reference>
<dbReference type="SMART" id="SM00267">
    <property type="entry name" value="GGDEF"/>
    <property type="match status" value="1"/>
</dbReference>
<organism evidence="4 5">
    <name type="scientific">Roseateles agri</name>
    <dbReference type="NCBI Taxonomy" id="3098619"/>
    <lineage>
        <taxon>Bacteria</taxon>
        <taxon>Pseudomonadati</taxon>
        <taxon>Pseudomonadota</taxon>
        <taxon>Betaproteobacteria</taxon>
        <taxon>Burkholderiales</taxon>
        <taxon>Sphaerotilaceae</taxon>
        <taxon>Roseateles</taxon>
    </lineage>
</organism>
<feature type="domain" description="GGDEF" evidence="3">
    <location>
        <begin position="596"/>
        <end position="732"/>
    </location>
</feature>
<protein>
    <submittedName>
        <fullName evidence="4">Diguanylate cyclase</fullName>
        <ecNumber evidence="4">2.7.7.65</ecNumber>
    </submittedName>
</protein>
<dbReference type="Proteomes" id="UP001285263">
    <property type="component" value="Unassembled WGS sequence"/>
</dbReference>
<dbReference type="Pfam" id="PF00990">
    <property type="entry name" value="GGDEF"/>
    <property type="match status" value="1"/>
</dbReference>
<dbReference type="NCBIfam" id="TIGR00229">
    <property type="entry name" value="sensory_box"/>
    <property type="match status" value="2"/>
</dbReference>
<keyword evidence="1" id="KW-0812">Transmembrane</keyword>
<accession>A0ABU5DJ63</accession>
<evidence type="ECO:0000313" key="5">
    <source>
        <dbReference type="Proteomes" id="UP001285263"/>
    </source>
</evidence>
<dbReference type="InterPro" id="IPR000160">
    <property type="entry name" value="GGDEF_dom"/>
</dbReference>
<dbReference type="Gene3D" id="3.30.70.270">
    <property type="match status" value="1"/>
</dbReference>
<keyword evidence="1" id="KW-0472">Membrane</keyword>
<feature type="transmembrane region" description="Helical" evidence="1">
    <location>
        <begin position="279"/>
        <end position="301"/>
    </location>
</feature>